<feature type="binding site" evidence="3">
    <location>
        <position position="240"/>
    </location>
    <ligand>
        <name>substrate</name>
    </ligand>
</feature>
<reference evidence="5 6" key="1">
    <citation type="submission" date="2017-04" db="EMBL/GenBank/DDBJ databases">
        <authorList>
            <person name="Afonso C.L."/>
            <person name="Miller P.J."/>
            <person name="Scott M.A."/>
            <person name="Spackman E."/>
            <person name="Goraichik I."/>
            <person name="Dimitrov K.M."/>
            <person name="Suarez D.L."/>
            <person name="Swayne D.E."/>
        </authorList>
    </citation>
    <scope>NUCLEOTIDE SEQUENCE [LARGE SCALE GENOMIC DNA]</scope>
    <source>
        <strain evidence="5 6">CGMCC 1.10972</strain>
    </source>
</reference>
<evidence type="ECO:0000256" key="4">
    <source>
        <dbReference type="SAM" id="SignalP"/>
    </source>
</evidence>
<dbReference type="Proteomes" id="UP000192656">
    <property type="component" value="Unassembled WGS sequence"/>
</dbReference>
<feature type="binding site" evidence="2">
    <location>
        <position position="155"/>
    </location>
    <ligand>
        <name>substrate</name>
    </ligand>
</feature>
<feature type="signal peptide" evidence="4">
    <location>
        <begin position="1"/>
        <end position="28"/>
    </location>
</feature>
<feature type="binding site" evidence="2">
    <location>
        <position position="176"/>
    </location>
    <ligand>
        <name>substrate</name>
    </ligand>
</feature>
<organism evidence="5 6">
    <name type="scientific">Fulvimarina manganoxydans</name>
    <dbReference type="NCBI Taxonomy" id="937218"/>
    <lineage>
        <taxon>Bacteria</taxon>
        <taxon>Pseudomonadati</taxon>
        <taxon>Pseudomonadota</taxon>
        <taxon>Alphaproteobacteria</taxon>
        <taxon>Hyphomicrobiales</taxon>
        <taxon>Aurantimonadaceae</taxon>
        <taxon>Fulvimarina</taxon>
    </lineage>
</organism>
<dbReference type="Gene3D" id="3.40.190.170">
    <property type="entry name" value="Bacterial extracellular solute-binding protein, family 7"/>
    <property type="match status" value="1"/>
</dbReference>
<protein>
    <submittedName>
        <fullName evidence="5">TRAP-type mannitol/chloroaromatic compound transport system, substrate-binding protein</fullName>
    </submittedName>
</protein>
<feature type="binding site" evidence="3">
    <location>
        <position position="214"/>
    </location>
    <ligand>
        <name>substrate</name>
    </ligand>
</feature>
<dbReference type="NCBIfam" id="NF037995">
    <property type="entry name" value="TRAP_S1"/>
    <property type="match status" value="1"/>
</dbReference>
<feature type="binding site" evidence="3">
    <location>
        <position position="215"/>
    </location>
    <ligand>
        <name>Na(+)</name>
        <dbReference type="ChEBI" id="CHEBI:29101"/>
    </ligand>
</feature>
<feature type="chain" id="PRO_5012687087" evidence="4">
    <location>
        <begin position="29"/>
        <end position="358"/>
    </location>
</feature>
<evidence type="ECO:0000256" key="1">
    <source>
        <dbReference type="ARBA" id="ARBA00022729"/>
    </source>
</evidence>
<dbReference type="EMBL" id="FWXR01000019">
    <property type="protein sequence ID" value="SMD02604.1"/>
    <property type="molecule type" value="Genomic_DNA"/>
</dbReference>
<proteinExistence type="predicted"/>
<dbReference type="InterPro" id="IPR026289">
    <property type="entry name" value="SBP_TakP-like"/>
</dbReference>
<dbReference type="InterPro" id="IPR038404">
    <property type="entry name" value="TRAP_DctP_sf"/>
</dbReference>
<dbReference type="GO" id="GO:0031317">
    <property type="term" value="C:tripartite ATP-independent periplasmic transporter complex"/>
    <property type="evidence" value="ECO:0007669"/>
    <property type="project" value="InterPro"/>
</dbReference>
<evidence type="ECO:0000256" key="3">
    <source>
        <dbReference type="PIRSR" id="PIRSR039026-2"/>
    </source>
</evidence>
<dbReference type="GO" id="GO:0046872">
    <property type="term" value="F:metal ion binding"/>
    <property type="evidence" value="ECO:0007669"/>
    <property type="project" value="UniProtKB-KW"/>
</dbReference>
<keyword evidence="6" id="KW-1185">Reference proteome</keyword>
<dbReference type="AlphaFoldDB" id="A0A1W2DYM4"/>
<dbReference type="Gene3D" id="3.40.190.10">
    <property type="entry name" value="Periplasmic binding protein-like II"/>
    <property type="match status" value="1"/>
</dbReference>
<dbReference type="GO" id="GO:0055085">
    <property type="term" value="P:transmembrane transport"/>
    <property type="evidence" value="ECO:0007669"/>
    <property type="project" value="InterPro"/>
</dbReference>
<evidence type="ECO:0000313" key="5">
    <source>
        <dbReference type="EMBL" id="SMD02604.1"/>
    </source>
</evidence>
<sequence length="358" mass="39450">MLQTMKRWALAAPILMAMMPAVPTNGLAQEVTWQVPTSVPEGSPYYVNFLERFADNVELLTDGRVDIEPFGAGVLVPALQVYEGVADGVVQAGHSTPSYRVNQDPMNAIFAGFPGGMGPEAFITWIYEGGGKEALYDFRASEGFKSLVVGIGSSEIMAHSNVPVRKAEDLKGLKYRTSGPWAEVMKDYFGAVPTVVPPGEIYTLLQRKGVDLIEWGPPSGNLPEGFHEAAKYIIVPGVHQPTFLWEVVLKQETWDALDGELKPLIEKAADLTTMQALLHFYAEDVKALETYRKGPNEIITLDPEFVTELSEAGVDWITKKAETLKSEGKPEMAELLANYMAFEKSWAAESSYLIRNQD</sequence>
<name>A0A1W2DYM4_9HYPH</name>
<keyword evidence="3" id="KW-0479">Metal-binding</keyword>
<dbReference type="Pfam" id="PF03480">
    <property type="entry name" value="DctP"/>
    <property type="match status" value="1"/>
</dbReference>
<dbReference type="PANTHER" id="PTHR33376">
    <property type="match status" value="1"/>
</dbReference>
<gene>
    <name evidence="5" type="ORF">SAMN06297251_11921</name>
</gene>
<evidence type="ECO:0000256" key="2">
    <source>
        <dbReference type="PIRSR" id="PIRSR039026-1"/>
    </source>
</evidence>
<dbReference type="InterPro" id="IPR018389">
    <property type="entry name" value="DctP_fam"/>
</dbReference>
<dbReference type="STRING" id="937218.SAMN06297251_11921"/>
<dbReference type="PANTHER" id="PTHR33376:SF5">
    <property type="entry name" value="EXTRACYTOPLASMIC SOLUTE RECEPTOR PROTEIN"/>
    <property type="match status" value="1"/>
</dbReference>
<accession>A0A1W2DYM4</accession>
<keyword evidence="1 4" id="KW-0732">Signal</keyword>
<evidence type="ECO:0000313" key="6">
    <source>
        <dbReference type="Proteomes" id="UP000192656"/>
    </source>
</evidence>
<dbReference type="RefSeq" id="WP_084411754.1">
    <property type="nucleotide sequence ID" value="NZ_FWXR01000019.1"/>
</dbReference>
<dbReference type="PIRSF" id="PIRSF039026">
    <property type="entry name" value="SiaP"/>
    <property type="match status" value="1"/>
</dbReference>